<evidence type="ECO:0000256" key="1">
    <source>
        <dbReference type="SAM" id="Coils"/>
    </source>
</evidence>
<dbReference type="CDD" id="cd17470">
    <property type="entry name" value="T3SS_Flik_C"/>
    <property type="match status" value="1"/>
</dbReference>
<feature type="region of interest" description="Disordered" evidence="2">
    <location>
        <begin position="45"/>
        <end position="211"/>
    </location>
</feature>
<keyword evidence="1" id="KW-0175">Coiled coil</keyword>
<feature type="coiled-coil region" evidence="1">
    <location>
        <begin position="362"/>
        <end position="389"/>
    </location>
</feature>
<feature type="compositionally biased region" description="Polar residues" evidence="2">
    <location>
        <begin position="110"/>
        <end position="124"/>
    </location>
</feature>
<keyword evidence="4" id="KW-0966">Cell projection</keyword>
<reference evidence="5" key="1">
    <citation type="submission" date="2016-07" db="EMBL/GenBank/DDBJ databases">
        <title>Nontailed viruses are major unrecognized killers of bacteria in the ocean.</title>
        <authorList>
            <person name="Kauffman K."/>
            <person name="Hussain F."/>
            <person name="Yang J."/>
            <person name="Arevalo P."/>
            <person name="Brown J."/>
            <person name="Cutler M."/>
            <person name="Kelly L."/>
            <person name="Polz M.F."/>
        </authorList>
    </citation>
    <scope>NUCLEOTIDE SEQUENCE [LARGE SCALE GENOMIC DNA]</scope>
    <source>
        <strain evidence="5">10N.261.55.E11</strain>
    </source>
</reference>
<comment type="caution">
    <text evidence="4">The sequence shown here is derived from an EMBL/GenBank/DDBJ whole genome shotgun (WGS) entry which is preliminary data.</text>
</comment>
<protein>
    <submittedName>
        <fullName evidence="4">Flagellar hook-length control protein FliK</fullName>
    </submittedName>
</protein>
<organism evidence="4 5">
    <name type="scientific">Vibrio splendidus</name>
    <dbReference type="NCBI Taxonomy" id="29497"/>
    <lineage>
        <taxon>Bacteria</taxon>
        <taxon>Pseudomonadati</taxon>
        <taxon>Pseudomonadota</taxon>
        <taxon>Gammaproteobacteria</taxon>
        <taxon>Vibrionales</taxon>
        <taxon>Vibrionaceae</taxon>
        <taxon>Vibrio</taxon>
    </lineage>
</organism>
<dbReference type="PANTHER" id="PTHR37533:SF2">
    <property type="entry name" value="FLAGELLAR HOOK-LENGTH CONTROL PROTEIN"/>
    <property type="match status" value="1"/>
</dbReference>
<name>A0A2N7FJB8_VIBSP</name>
<dbReference type="InterPro" id="IPR052563">
    <property type="entry name" value="FliK"/>
</dbReference>
<gene>
    <name evidence="4" type="ORF">BCU17_13770</name>
</gene>
<feature type="compositionally biased region" description="Low complexity" evidence="2">
    <location>
        <begin position="149"/>
        <end position="178"/>
    </location>
</feature>
<dbReference type="InterPro" id="IPR038610">
    <property type="entry name" value="FliK-like_C_sf"/>
</dbReference>
<feature type="region of interest" description="Disordered" evidence="2">
    <location>
        <begin position="1"/>
        <end position="33"/>
    </location>
</feature>
<feature type="compositionally biased region" description="Polar residues" evidence="2">
    <location>
        <begin position="1"/>
        <end position="25"/>
    </location>
</feature>
<dbReference type="Pfam" id="PF02120">
    <property type="entry name" value="Flg_hook"/>
    <property type="match status" value="1"/>
</dbReference>
<accession>A0A2N7FJB8</accession>
<feature type="compositionally biased region" description="Low complexity" evidence="2">
    <location>
        <begin position="655"/>
        <end position="666"/>
    </location>
</feature>
<evidence type="ECO:0000256" key="2">
    <source>
        <dbReference type="SAM" id="MobiDB-lite"/>
    </source>
</evidence>
<dbReference type="EMBL" id="MCWU01000011">
    <property type="protein sequence ID" value="PMJ69402.1"/>
    <property type="molecule type" value="Genomic_DNA"/>
</dbReference>
<dbReference type="RefSeq" id="WP_102515610.1">
    <property type="nucleotide sequence ID" value="NZ_CAWNSM010000011.1"/>
</dbReference>
<dbReference type="Proteomes" id="UP000235330">
    <property type="component" value="Unassembled WGS sequence"/>
</dbReference>
<dbReference type="PANTHER" id="PTHR37533">
    <property type="entry name" value="FLAGELLAR HOOK-LENGTH CONTROL PROTEIN"/>
    <property type="match status" value="1"/>
</dbReference>
<feature type="compositionally biased region" description="Polar residues" evidence="2">
    <location>
        <begin position="667"/>
        <end position="684"/>
    </location>
</feature>
<feature type="region of interest" description="Disordered" evidence="2">
    <location>
        <begin position="652"/>
        <end position="697"/>
    </location>
</feature>
<evidence type="ECO:0000313" key="4">
    <source>
        <dbReference type="EMBL" id="PMJ69402.1"/>
    </source>
</evidence>
<dbReference type="AlphaFoldDB" id="A0A2N7FJB8"/>
<keyword evidence="4" id="KW-0969">Cilium</keyword>
<evidence type="ECO:0000313" key="5">
    <source>
        <dbReference type="Proteomes" id="UP000235330"/>
    </source>
</evidence>
<sequence length="711" mass="73627">MNVSLSSNSATNKTSSLLDTGSASSKVEETGDSKGFLESFKEALGFEESDSKAAVKDTDGASTSDEKQTSAEDAVSAEKTKGDSTESKIADEASEAQTKQATAATDVEKTATSNTATEQTSELNSQSSDKASSKPSDDDTLAAAQPKGDQSQKAQVSSDSDSQSAELNAQGASQASAAMSEGNKLLGQLDEANKTLNQPDNGKGLPQQVKADEAQDKIVGATAVGVLATDTVGKPAQQTNVTNQENGLEVDSEIAVLTGGKGVSQLTDDEIRQLMDKGVTPEQIEASMSRELSQKNAASAVAADQSQALSAADMELAKQVDAHTKALNQLNGQIESEQSVVDGLVQKQQSGAKLTVNEQAALAQATSNLEVLNQQLTNIQQQATALLSQAPNVNSTPGEPAAIDWDNTDSNEAKALVAVASTAAVATAAQQVSAQAASQSANNALTDKAVMLHANNAHAAQQAAVQQLASQQGNAVPMQQQAALDPNLTAQSLAMNATPAATKVSSTDALLKAGAGAAALSGLGKAGAKEDSKDSTLAQQIASAAGAQGTATVGSAPTRAEIQAAQQAPLQLTKELANEQVAEKVQMMMSKNLKNLDIRLDPPELGQMKIRMTMNNDVANVHFTVSNQQARDVIEQTLPRLREMLAQQGLQLADSSVQQQSSGQGQDRYNNGEQQSGTNRTNDGQGDENLDSGSNLELNVASKRDGISYYA</sequence>
<dbReference type="Gene3D" id="3.30.750.140">
    <property type="match status" value="1"/>
</dbReference>
<evidence type="ECO:0000259" key="3">
    <source>
        <dbReference type="Pfam" id="PF02120"/>
    </source>
</evidence>
<keyword evidence="4" id="KW-0282">Flagellum</keyword>
<dbReference type="InterPro" id="IPR021136">
    <property type="entry name" value="Flagellar_hook_control-like_C"/>
</dbReference>
<proteinExistence type="predicted"/>
<feature type="compositionally biased region" description="Basic and acidic residues" evidence="2">
    <location>
        <begin position="49"/>
        <end position="91"/>
    </location>
</feature>
<feature type="domain" description="Flagellar hook-length control protein-like C-terminal" evidence="3">
    <location>
        <begin position="583"/>
        <end position="666"/>
    </location>
</feature>